<evidence type="ECO:0000256" key="1">
    <source>
        <dbReference type="ARBA" id="ARBA00004651"/>
    </source>
</evidence>
<dbReference type="EMBL" id="CP034437">
    <property type="protein sequence ID" value="AZN40786.1"/>
    <property type="molecule type" value="Genomic_DNA"/>
</dbReference>
<sequence length="672" mass="74837">MELFHAVLLMLLMIGFSHVISRFIPAIPSPLILIALGAVVALLPSGVHLEMEPELFFILFIAPLLYNDGKHTPRRELWRLRAPILLLAVGLVFVTVLVAGYAIHWLIPTIPLPAAFGLAAILSPTDAVAVGALAKRIHMPETLLRLLEGESLMNDASGLVAFNFAIAATVTGVFSMTHAIFSFLVIAIGGLLVGSIVALLIVWFGVMLRRGGLEDVTLHMLIQILTPFLLYLIAEEIGVSGILAAVAGGLVHAIERDRVDSSMLRLNIVSNNTWSVLLYVLNGLVFLLLGLQIPHVTSVVLRNASINNTQVFIYAALIFLLLVVLRFVWTFIFTRNQRMFGVEQKQGQEMPDYKMLLLTSLGGVRGAVTLAGAFSIPYVLRSGEAFPERDMMIFIAAIVILISLVVSSALLPLLAKRKEAPAEQNWLEQQARIRVLQAAIEVLKTEQKPENEAAAISVMTDYQKWVQEESYLSNTYDSGQPRCRDTELELRLTAIAAERRCIEKMVANGSADAEHAAKVTELLDQMELVLTKRSRIGRVIIKMFMKKLFIRDRKKIMNHYEAREAMKGLKICMCQSAIAELGEQKRPEIETETNYVISQYKQMLGRLSLLQGSRASEDLEQNDMKKEMYWVAIQAERDMVQTLYESGEITRELASGLRGTIRDRETAISEIM</sequence>
<dbReference type="InterPro" id="IPR018422">
    <property type="entry name" value="Cation/H_exchanger_CPA1"/>
</dbReference>
<keyword evidence="9 10" id="KW-0739">Sodium transport</keyword>
<evidence type="ECO:0000259" key="11">
    <source>
        <dbReference type="Pfam" id="PF00999"/>
    </source>
</evidence>
<feature type="transmembrane region" description="Helical" evidence="10">
    <location>
        <begin position="276"/>
        <end position="293"/>
    </location>
</feature>
<keyword evidence="8 10" id="KW-0472">Membrane</keyword>
<feature type="domain" description="Cation/H+ exchanger transmembrane" evidence="11">
    <location>
        <begin position="11"/>
        <end position="414"/>
    </location>
</feature>
<protein>
    <submittedName>
        <fullName evidence="12">Na+/H+ antiporter</fullName>
    </submittedName>
</protein>
<dbReference type="NCBIfam" id="TIGR00831">
    <property type="entry name" value="a_cpa1"/>
    <property type="match status" value="1"/>
</dbReference>
<dbReference type="InterPro" id="IPR004705">
    <property type="entry name" value="Cation/H_exchanger_CPA1_bac"/>
</dbReference>
<evidence type="ECO:0000256" key="2">
    <source>
        <dbReference type="ARBA" id="ARBA00022448"/>
    </source>
</evidence>
<evidence type="ECO:0000256" key="6">
    <source>
        <dbReference type="ARBA" id="ARBA00023053"/>
    </source>
</evidence>
<feature type="transmembrane region" description="Helical" evidence="10">
    <location>
        <begin position="155"/>
        <end position="174"/>
    </location>
</feature>
<comment type="similarity">
    <text evidence="10">Belongs to the monovalent cation:proton antiporter 1 (CPA1) transporter (TC 2.A.36) family.</text>
</comment>
<evidence type="ECO:0000256" key="5">
    <source>
        <dbReference type="ARBA" id="ARBA00022989"/>
    </source>
</evidence>
<dbReference type="OrthoDB" id="9809206at2"/>
<dbReference type="AlphaFoldDB" id="A0A3S9A520"/>
<accession>A0A3S9A520</accession>
<feature type="transmembrane region" description="Helical" evidence="10">
    <location>
        <begin position="239"/>
        <end position="255"/>
    </location>
</feature>
<dbReference type="KEGG" id="palb:EJC50_14790"/>
<evidence type="ECO:0000256" key="7">
    <source>
        <dbReference type="ARBA" id="ARBA00023065"/>
    </source>
</evidence>
<keyword evidence="4 10" id="KW-0812">Transmembrane</keyword>
<comment type="function">
    <text evidence="10">Na(+)/H(+) antiporter that extrudes sodium in exchange for external protons.</text>
</comment>
<gene>
    <name evidence="12" type="ORF">EJC50_14790</name>
</gene>
<dbReference type="RefSeq" id="WP_126016214.1">
    <property type="nucleotide sequence ID" value="NZ_CP034437.1"/>
</dbReference>
<keyword evidence="6 10" id="KW-0915">Sodium</keyword>
<evidence type="ECO:0000256" key="8">
    <source>
        <dbReference type="ARBA" id="ARBA00023136"/>
    </source>
</evidence>
<feature type="transmembrane region" description="Helical" evidence="10">
    <location>
        <begin position="216"/>
        <end position="233"/>
    </location>
</feature>
<organism evidence="12 13">
    <name type="scientific">Paenibacillus albus</name>
    <dbReference type="NCBI Taxonomy" id="2495582"/>
    <lineage>
        <taxon>Bacteria</taxon>
        <taxon>Bacillati</taxon>
        <taxon>Bacillota</taxon>
        <taxon>Bacilli</taxon>
        <taxon>Bacillales</taxon>
        <taxon>Paenibacillaceae</taxon>
        <taxon>Paenibacillus</taxon>
    </lineage>
</organism>
<proteinExistence type="inferred from homology"/>
<dbReference type="Gene3D" id="6.10.140.1330">
    <property type="match status" value="1"/>
</dbReference>
<feature type="transmembrane region" description="Helical" evidence="10">
    <location>
        <begin position="113"/>
        <end position="134"/>
    </location>
</feature>
<evidence type="ECO:0000256" key="4">
    <source>
        <dbReference type="ARBA" id="ARBA00022692"/>
    </source>
</evidence>
<evidence type="ECO:0000313" key="12">
    <source>
        <dbReference type="EMBL" id="AZN40786.1"/>
    </source>
</evidence>
<evidence type="ECO:0000256" key="10">
    <source>
        <dbReference type="RuleBase" id="RU366002"/>
    </source>
</evidence>
<feature type="transmembrane region" description="Helical" evidence="10">
    <location>
        <begin position="180"/>
        <end position="204"/>
    </location>
</feature>
<dbReference type="Pfam" id="PF00999">
    <property type="entry name" value="Na_H_Exchanger"/>
    <property type="match status" value="1"/>
</dbReference>
<dbReference type="GO" id="GO:0015385">
    <property type="term" value="F:sodium:proton antiporter activity"/>
    <property type="evidence" value="ECO:0007669"/>
    <property type="project" value="InterPro"/>
</dbReference>
<comment type="subcellular location">
    <subcellularLocation>
        <location evidence="1 10">Cell membrane</location>
        <topology evidence="1 10">Multi-pass membrane protein</topology>
    </subcellularLocation>
</comment>
<evidence type="ECO:0000313" key="13">
    <source>
        <dbReference type="Proteomes" id="UP000272528"/>
    </source>
</evidence>
<keyword evidence="13" id="KW-1185">Reference proteome</keyword>
<evidence type="ECO:0000256" key="3">
    <source>
        <dbReference type="ARBA" id="ARBA00022475"/>
    </source>
</evidence>
<keyword evidence="5 10" id="KW-1133">Transmembrane helix</keyword>
<dbReference type="Proteomes" id="UP000272528">
    <property type="component" value="Chromosome"/>
</dbReference>
<dbReference type="GO" id="GO:0051453">
    <property type="term" value="P:regulation of intracellular pH"/>
    <property type="evidence" value="ECO:0007669"/>
    <property type="project" value="TreeGrafter"/>
</dbReference>
<dbReference type="InterPro" id="IPR006153">
    <property type="entry name" value="Cation/H_exchanger_TM"/>
</dbReference>
<feature type="transmembrane region" description="Helical" evidence="10">
    <location>
        <begin position="313"/>
        <end position="334"/>
    </location>
</feature>
<dbReference type="GO" id="GO:0005886">
    <property type="term" value="C:plasma membrane"/>
    <property type="evidence" value="ECO:0007669"/>
    <property type="project" value="UniProtKB-SubCell"/>
</dbReference>
<dbReference type="GO" id="GO:0098719">
    <property type="term" value="P:sodium ion import across plasma membrane"/>
    <property type="evidence" value="ECO:0007669"/>
    <property type="project" value="TreeGrafter"/>
</dbReference>
<feature type="transmembrane region" description="Helical" evidence="10">
    <location>
        <begin position="84"/>
        <end position="107"/>
    </location>
</feature>
<dbReference type="PANTHER" id="PTHR10110:SF86">
    <property type="entry name" value="SODIUM_HYDROGEN EXCHANGER 7"/>
    <property type="match status" value="1"/>
</dbReference>
<feature type="transmembrane region" description="Helical" evidence="10">
    <location>
        <begin position="31"/>
        <end position="49"/>
    </location>
</feature>
<name>A0A3S9A520_9BACL</name>
<feature type="transmembrane region" description="Helical" evidence="10">
    <location>
        <begin position="392"/>
        <end position="415"/>
    </location>
</feature>
<feature type="transmembrane region" description="Helical" evidence="10">
    <location>
        <begin position="355"/>
        <end position="380"/>
    </location>
</feature>
<keyword evidence="10" id="KW-0050">Antiport</keyword>
<keyword evidence="7 10" id="KW-0406">Ion transport</keyword>
<dbReference type="PANTHER" id="PTHR10110">
    <property type="entry name" value="SODIUM/HYDROGEN EXCHANGER"/>
    <property type="match status" value="1"/>
</dbReference>
<reference evidence="13" key="1">
    <citation type="submission" date="2018-12" db="EMBL/GenBank/DDBJ databases">
        <title>Genome sequence of Peanibacillus sp.</title>
        <authorList>
            <person name="Subramani G."/>
            <person name="Srinivasan S."/>
            <person name="Kim M.K."/>
        </authorList>
    </citation>
    <scope>NUCLEOTIDE SEQUENCE [LARGE SCALE GENOMIC DNA]</scope>
    <source>
        <strain evidence="13">18JY67-1</strain>
    </source>
</reference>
<keyword evidence="2 10" id="KW-0813">Transport</keyword>
<dbReference type="GO" id="GO:0015386">
    <property type="term" value="F:potassium:proton antiporter activity"/>
    <property type="evidence" value="ECO:0007669"/>
    <property type="project" value="TreeGrafter"/>
</dbReference>
<keyword evidence="3 10" id="KW-1003">Cell membrane</keyword>
<evidence type="ECO:0000256" key="9">
    <source>
        <dbReference type="ARBA" id="ARBA00023201"/>
    </source>
</evidence>